<evidence type="ECO:0000313" key="1">
    <source>
        <dbReference type="EMBL" id="MEQ2247653.1"/>
    </source>
</evidence>
<organism evidence="1 2">
    <name type="scientific">Ilyodon furcidens</name>
    <name type="common">goldbreast splitfin</name>
    <dbReference type="NCBI Taxonomy" id="33524"/>
    <lineage>
        <taxon>Eukaryota</taxon>
        <taxon>Metazoa</taxon>
        <taxon>Chordata</taxon>
        <taxon>Craniata</taxon>
        <taxon>Vertebrata</taxon>
        <taxon>Euteleostomi</taxon>
        <taxon>Actinopterygii</taxon>
        <taxon>Neopterygii</taxon>
        <taxon>Teleostei</taxon>
        <taxon>Neoteleostei</taxon>
        <taxon>Acanthomorphata</taxon>
        <taxon>Ovalentaria</taxon>
        <taxon>Atherinomorphae</taxon>
        <taxon>Cyprinodontiformes</taxon>
        <taxon>Goodeidae</taxon>
        <taxon>Ilyodon</taxon>
    </lineage>
</organism>
<protein>
    <submittedName>
        <fullName evidence="1">Uncharacterized protein</fullName>
    </submittedName>
</protein>
<comment type="caution">
    <text evidence="1">The sequence shown here is derived from an EMBL/GenBank/DDBJ whole genome shotgun (WGS) entry which is preliminary data.</text>
</comment>
<dbReference type="EMBL" id="JAHRIQ010081959">
    <property type="protein sequence ID" value="MEQ2247653.1"/>
    <property type="molecule type" value="Genomic_DNA"/>
</dbReference>
<evidence type="ECO:0000313" key="2">
    <source>
        <dbReference type="Proteomes" id="UP001482620"/>
    </source>
</evidence>
<name>A0ABV0UR07_9TELE</name>
<dbReference type="Proteomes" id="UP001482620">
    <property type="component" value="Unassembled WGS sequence"/>
</dbReference>
<proteinExistence type="predicted"/>
<gene>
    <name evidence="1" type="ORF">ILYODFUR_011405</name>
</gene>
<sequence>MGRHNFLLLSNQLFYYISLNVQTEILQVSSAMFLPLEEREMSSGAQLLTLAIHFIFLSGLSLLPASSISQEFTSSFFVDKAQILKTKKLHQRQRKDGPSGND</sequence>
<reference evidence="1 2" key="1">
    <citation type="submission" date="2021-06" db="EMBL/GenBank/DDBJ databases">
        <authorList>
            <person name="Palmer J.M."/>
        </authorList>
    </citation>
    <scope>NUCLEOTIDE SEQUENCE [LARGE SCALE GENOMIC DNA]</scope>
    <source>
        <strain evidence="2">if_2019</strain>
        <tissue evidence="1">Muscle</tissue>
    </source>
</reference>
<keyword evidence="2" id="KW-1185">Reference proteome</keyword>
<accession>A0ABV0UR07</accession>